<keyword evidence="2" id="KW-1185">Reference proteome</keyword>
<organism evidence="1 2">
    <name type="scientific">Amniculicola lignicola CBS 123094</name>
    <dbReference type="NCBI Taxonomy" id="1392246"/>
    <lineage>
        <taxon>Eukaryota</taxon>
        <taxon>Fungi</taxon>
        <taxon>Dikarya</taxon>
        <taxon>Ascomycota</taxon>
        <taxon>Pezizomycotina</taxon>
        <taxon>Dothideomycetes</taxon>
        <taxon>Pleosporomycetidae</taxon>
        <taxon>Pleosporales</taxon>
        <taxon>Amniculicolaceae</taxon>
        <taxon>Amniculicola</taxon>
    </lineage>
</organism>
<gene>
    <name evidence="1" type="ORF">P154DRAFT_579424</name>
</gene>
<dbReference type="EMBL" id="ML977619">
    <property type="protein sequence ID" value="KAF1996940.1"/>
    <property type="molecule type" value="Genomic_DNA"/>
</dbReference>
<sequence>MESPPTPPPTPENAFSPLPGIEIFAIIWIERLRTSIAIVRELLTSTPLPRSIHRDQEFLFRSNYQNQEFWWPKFKELAGTADALNLEKLFYKLEASRRKIQLWNPEEKIREVLFKPAEEPDILAAAFGGEISKGGAITMEEREHERLTRWMHGRIGSMREGYRRILKASFVSCPTMIGEPDPAIELSDLDQLWERLDGLTAVRRSLYYLTGPSAAVALTLFTPVAYNPKLARLLHTYSPTSFGRRERLIFPTTVISSRYCLLDLAYAR</sequence>
<evidence type="ECO:0000313" key="1">
    <source>
        <dbReference type="EMBL" id="KAF1996940.1"/>
    </source>
</evidence>
<evidence type="ECO:0000313" key="2">
    <source>
        <dbReference type="Proteomes" id="UP000799779"/>
    </source>
</evidence>
<dbReference type="AlphaFoldDB" id="A0A6A5W4Z0"/>
<accession>A0A6A5W4Z0</accession>
<name>A0A6A5W4Z0_9PLEO</name>
<protein>
    <submittedName>
        <fullName evidence="1">Uncharacterized protein</fullName>
    </submittedName>
</protein>
<proteinExistence type="predicted"/>
<reference evidence="1" key="1">
    <citation type="journal article" date="2020" name="Stud. Mycol.">
        <title>101 Dothideomycetes genomes: a test case for predicting lifestyles and emergence of pathogens.</title>
        <authorList>
            <person name="Haridas S."/>
            <person name="Albert R."/>
            <person name="Binder M."/>
            <person name="Bloem J."/>
            <person name="Labutti K."/>
            <person name="Salamov A."/>
            <person name="Andreopoulos B."/>
            <person name="Baker S."/>
            <person name="Barry K."/>
            <person name="Bills G."/>
            <person name="Bluhm B."/>
            <person name="Cannon C."/>
            <person name="Castanera R."/>
            <person name="Culley D."/>
            <person name="Daum C."/>
            <person name="Ezra D."/>
            <person name="Gonzalez J."/>
            <person name="Henrissat B."/>
            <person name="Kuo A."/>
            <person name="Liang C."/>
            <person name="Lipzen A."/>
            <person name="Lutzoni F."/>
            <person name="Magnuson J."/>
            <person name="Mondo S."/>
            <person name="Nolan M."/>
            <person name="Ohm R."/>
            <person name="Pangilinan J."/>
            <person name="Park H.-J."/>
            <person name="Ramirez L."/>
            <person name="Alfaro M."/>
            <person name="Sun H."/>
            <person name="Tritt A."/>
            <person name="Yoshinaga Y."/>
            <person name="Zwiers L.-H."/>
            <person name="Turgeon B."/>
            <person name="Goodwin S."/>
            <person name="Spatafora J."/>
            <person name="Crous P."/>
            <person name="Grigoriev I."/>
        </authorList>
    </citation>
    <scope>NUCLEOTIDE SEQUENCE</scope>
    <source>
        <strain evidence="1">CBS 123094</strain>
    </source>
</reference>
<dbReference type="Proteomes" id="UP000799779">
    <property type="component" value="Unassembled WGS sequence"/>
</dbReference>